<evidence type="ECO:0000259" key="1">
    <source>
        <dbReference type="SMART" id="SM00849"/>
    </source>
</evidence>
<comment type="caution">
    <text evidence="2">The sequence shown here is derived from an EMBL/GenBank/DDBJ whole genome shotgun (WGS) entry which is preliminary data.</text>
</comment>
<proteinExistence type="predicted"/>
<dbReference type="SUPFAM" id="SSF56281">
    <property type="entry name" value="Metallo-hydrolase/oxidoreductase"/>
    <property type="match status" value="1"/>
</dbReference>
<accession>A0A1E5L7Y9</accession>
<dbReference type="InterPro" id="IPR035681">
    <property type="entry name" value="ComA-like_MBL"/>
</dbReference>
<reference evidence="2 3" key="1">
    <citation type="submission" date="2016-09" db="EMBL/GenBank/DDBJ databases">
        <title>Desulfuribacillus arsenicus sp. nov., an obligately anaerobic, dissimilatory arsenic- and antimonate-reducing bacterium isolated from anoxic sediments.</title>
        <authorList>
            <person name="Abin C.A."/>
            <person name="Hollibaugh J.T."/>
        </authorList>
    </citation>
    <scope>NUCLEOTIDE SEQUENCE [LARGE SCALE GENOMIC DNA]</scope>
    <source>
        <strain evidence="2 3">MLFW-2</strain>
    </source>
</reference>
<dbReference type="SMART" id="SM00849">
    <property type="entry name" value="Lactamase_B"/>
    <property type="match status" value="1"/>
</dbReference>
<keyword evidence="3" id="KW-1185">Reference proteome</keyword>
<feature type="domain" description="Metallo-beta-lactamase" evidence="1">
    <location>
        <begin position="44"/>
        <end position="235"/>
    </location>
</feature>
<organism evidence="2 3">
    <name type="scientific">Desulfuribacillus stibiiarsenatis</name>
    <dbReference type="NCBI Taxonomy" id="1390249"/>
    <lineage>
        <taxon>Bacteria</taxon>
        <taxon>Bacillati</taxon>
        <taxon>Bacillota</taxon>
        <taxon>Desulfuribacillia</taxon>
        <taxon>Desulfuribacillales</taxon>
        <taxon>Desulfuribacillaceae</taxon>
        <taxon>Desulfuribacillus</taxon>
    </lineage>
</organism>
<dbReference type="AlphaFoldDB" id="A0A1E5L7Y9"/>
<evidence type="ECO:0000313" key="2">
    <source>
        <dbReference type="EMBL" id="OEH86272.1"/>
    </source>
</evidence>
<dbReference type="InterPro" id="IPR052159">
    <property type="entry name" value="Competence_DNA_uptake"/>
</dbReference>
<dbReference type="Pfam" id="PF00753">
    <property type="entry name" value="Lactamase_B"/>
    <property type="match status" value="1"/>
</dbReference>
<name>A0A1E5L7Y9_9FIRM</name>
<sequence>MKSSQLIYLGIFLFILLISSYFQNETNTSITSDGIDVYFFDVGQANATLIQGPDFNILIDAGHYQRNDVISHLQRIGIQELDLLIGTHPHADHIGQFDQVLDHYPVKEVWLSGDIHTSKTFEKAIDAIERSGAGYHEPKEGEIHQIGQLTIEVLNPNELNGRFHDGCIAIRAIYKDFSVLLTGDIEANVEERIIKGNKDLQSTVLQLGHHGSKTSTTEAFLKAVNPKVSVYSAGKGNDYGHPHDVVINRLQSLGMLYFGTDLRGTIRIFSDGKQFQIIKER</sequence>
<gene>
    <name evidence="2" type="ORF">BHU72_11685</name>
</gene>
<dbReference type="InterPro" id="IPR036866">
    <property type="entry name" value="RibonucZ/Hydroxyglut_hydro"/>
</dbReference>
<dbReference type="PANTHER" id="PTHR30619">
    <property type="entry name" value="DNA INTERNALIZATION/COMPETENCE PROTEIN COMEC/REC2"/>
    <property type="match status" value="1"/>
</dbReference>
<dbReference type="PANTHER" id="PTHR30619:SF7">
    <property type="entry name" value="BETA-LACTAMASE DOMAIN PROTEIN"/>
    <property type="match status" value="1"/>
</dbReference>
<dbReference type="Gene3D" id="3.60.15.10">
    <property type="entry name" value="Ribonuclease Z/Hydroxyacylglutathione hydrolase-like"/>
    <property type="match status" value="1"/>
</dbReference>
<dbReference type="CDD" id="cd07731">
    <property type="entry name" value="ComA-like_MBL-fold"/>
    <property type="match status" value="1"/>
</dbReference>
<dbReference type="STRING" id="1390249.BHU72_11685"/>
<dbReference type="Proteomes" id="UP000095255">
    <property type="component" value="Unassembled WGS sequence"/>
</dbReference>
<evidence type="ECO:0000313" key="3">
    <source>
        <dbReference type="Proteomes" id="UP000095255"/>
    </source>
</evidence>
<dbReference type="EMBL" id="MJAT01000006">
    <property type="protein sequence ID" value="OEH86272.1"/>
    <property type="molecule type" value="Genomic_DNA"/>
</dbReference>
<dbReference type="InterPro" id="IPR001279">
    <property type="entry name" value="Metallo-B-lactamas"/>
</dbReference>
<protein>
    <recommendedName>
        <fullName evidence="1">Metallo-beta-lactamase domain-containing protein</fullName>
    </recommendedName>
</protein>